<evidence type="ECO:0000256" key="3">
    <source>
        <dbReference type="SAM" id="Phobius"/>
    </source>
</evidence>
<sequence>MKTTRTEAARRVNVKAMTLTAVCAAIICVIAPWQIPVGAVPITLATFAVYMISAVTGPIRAAAAVAIYILLGSVGVPVFAGFKGGFNAVAGVTGGYIIGYLPCAFIIGLLCSKISSGKTSKARFWVYPASMAVGTVLLYAVGTAWYCIAAGVELAPALAACVFPFIPLDIVKIAAASILCARIAPALDRIK</sequence>
<feature type="transmembrane region" description="Helical" evidence="3">
    <location>
        <begin position="39"/>
        <end position="56"/>
    </location>
</feature>
<keyword evidence="3" id="KW-0812">Transmembrane</keyword>
<dbReference type="PANTHER" id="PTHR34295">
    <property type="entry name" value="BIOTIN TRANSPORTER BIOY"/>
    <property type="match status" value="1"/>
</dbReference>
<comment type="subcellular location">
    <subcellularLocation>
        <location evidence="2">Cell membrane</location>
        <topology evidence="2">Multi-pass membrane protein</topology>
    </subcellularLocation>
</comment>
<evidence type="ECO:0000313" key="4">
    <source>
        <dbReference type="EMBL" id="HIS25002.1"/>
    </source>
</evidence>
<dbReference type="GO" id="GO:0005886">
    <property type="term" value="C:plasma membrane"/>
    <property type="evidence" value="ECO:0007669"/>
    <property type="project" value="UniProtKB-SubCell"/>
</dbReference>
<evidence type="ECO:0000256" key="1">
    <source>
        <dbReference type="ARBA" id="ARBA00010692"/>
    </source>
</evidence>
<feature type="transmembrane region" description="Helical" evidence="3">
    <location>
        <begin position="63"/>
        <end position="82"/>
    </location>
</feature>
<dbReference type="Pfam" id="PF02632">
    <property type="entry name" value="BioY"/>
    <property type="match status" value="1"/>
</dbReference>
<comment type="similarity">
    <text evidence="1 2">Belongs to the BioY family.</text>
</comment>
<dbReference type="AlphaFoldDB" id="A0A9D1JI11"/>
<keyword evidence="2" id="KW-1003">Cell membrane</keyword>
<gene>
    <name evidence="4" type="ORF">IAD01_06340</name>
</gene>
<dbReference type="EMBL" id="DVIR01000056">
    <property type="protein sequence ID" value="HIS25002.1"/>
    <property type="molecule type" value="Genomic_DNA"/>
</dbReference>
<keyword evidence="3" id="KW-1133">Transmembrane helix</keyword>
<dbReference type="Proteomes" id="UP000823982">
    <property type="component" value="Unassembled WGS sequence"/>
</dbReference>
<feature type="transmembrane region" description="Helical" evidence="3">
    <location>
        <begin position="88"/>
        <end position="112"/>
    </location>
</feature>
<dbReference type="GO" id="GO:0015225">
    <property type="term" value="F:biotin transmembrane transporter activity"/>
    <property type="evidence" value="ECO:0007669"/>
    <property type="project" value="UniProtKB-UniRule"/>
</dbReference>
<evidence type="ECO:0000313" key="5">
    <source>
        <dbReference type="Proteomes" id="UP000823982"/>
    </source>
</evidence>
<organism evidence="4 5">
    <name type="scientific">Candidatus Faeciplasma gallinarum</name>
    <dbReference type="NCBI Taxonomy" id="2840799"/>
    <lineage>
        <taxon>Bacteria</taxon>
        <taxon>Bacillati</taxon>
        <taxon>Bacillota</taxon>
        <taxon>Clostridia</taxon>
        <taxon>Eubacteriales</taxon>
        <taxon>Oscillospiraceae</taxon>
        <taxon>Oscillospiraceae incertae sedis</taxon>
        <taxon>Candidatus Faeciplasma</taxon>
    </lineage>
</organism>
<feature type="transmembrane region" description="Helical" evidence="3">
    <location>
        <begin position="124"/>
        <end position="151"/>
    </location>
</feature>
<feature type="transmembrane region" description="Helical" evidence="3">
    <location>
        <begin position="157"/>
        <end position="181"/>
    </location>
</feature>
<name>A0A9D1JI11_9FIRM</name>
<dbReference type="Gene3D" id="1.10.1760.20">
    <property type="match status" value="1"/>
</dbReference>
<comment type="caution">
    <text evidence="4">The sequence shown here is derived from an EMBL/GenBank/DDBJ whole genome shotgun (WGS) entry which is preliminary data.</text>
</comment>
<dbReference type="InterPro" id="IPR003784">
    <property type="entry name" value="BioY"/>
</dbReference>
<evidence type="ECO:0000256" key="2">
    <source>
        <dbReference type="PIRNR" id="PIRNR016661"/>
    </source>
</evidence>
<proteinExistence type="inferred from homology"/>
<dbReference type="PIRSF" id="PIRSF016661">
    <property type="entry name" value="BioY"/>
    <property type="match status" value="1"/>
</dbReference>
<feature type="transmembrane region" description="Helical" evidence="3">
    <location>
        <begin position="12"/>
        <end position="33"/>
    </location>
</feature>
<keyword evidence="2" id="KW-0813">Transport</keyword>
<dbReference type="PANTHER" id="PTHR34295:SF1">
    <property type="entry name" value="BIOTIN TRANSPORTER BIOY"/>
    <property type="match status" value="1"/>
</dbReference>
<accession>A0A9D1JI11</accession>
<reference evidence="4" key="1">
    <citation type="submission" date="2020-10" db="EMBL/GenBank/DDBJ databases">
        <authorList>
            <person name="Gilroy R."/>
        </authorList>
    </citation>
    <scope>NUCLEOTIDE SEQUENCE</scope>
    <source>
        <strain evidence="4">CHK157-1446</strain>
    </source>
</reference>
<keyword evidence="2 3" id="KW-0472">Membrane</keyword>
<reference evidence="4" key="2">
    <citation type="journal article" date="2021" name="PeerJ">
        <title>Extensive microbial diversity within the chicken gut microbiome revealed by metagenomics and culture.</title>
        <authorList>
            <person name="Gilroy R."/>
            <person name="Ravi A."/>
            <person name="Getino M."/>
            <person name="Pursley I."/>
            <person name="Horton D.L."/>
            <person name="Alikhan N.F."/>
            <person name="Baker D."/>
            <person name="Gharbi K."/>
            <person name="Hall N."/>
            <person name="Watson M."/>
            <person name="Adriaenssens E.M."/>
            <person name="Foster-Nyarko E."/>
            <person name="Jarju S."/>
            <person name="Secka A."/>
            <person name="Antonio M."/>
            <person name="Oren A."/>
            <person name="Chaudhuri R.R."/>
            <person name="La Ragione R."/>
            <person name="Hildebrand F."/>
            <person name="Pallen M.J."/>
        </authorList>
    </citation>
    <scope>NUCLEOTIDE SEQUENCE</scope>
    <source>
        <strain evidence="4">CHK157-1446</strain>
    </source>
</reference>
<protein>
    <recommendedName>
        <fullName evidence="2">Biotin transporter</fullName>
    </recommendedName>
</protein>